<dbReference type="SUPFAM" id="SSF52540">
    <property type="entry name" value="P-loop containing nucleoside triphosphate hydrolases"/>
    <property type="match status" value="2"/>
</dbReference>
<dbReference type="EMBL" id="SDPO01000003">
    <property type="protein sequence ID" value="RXZ47831.1"/>
    <property type="molecule type" value="Genomic_DNA"/>
</dbReference>
<dbReference type="Pfam" id="PF00005">
    <property type="entry name" value="ABC_tran"/>
    <property type="match status" value="2"/>
</dbReference>
<dbReference type="Proteomes" id="UP000292935">
    <property type="component" value="Unassembled WGS sequence"/>
</dbReference>
<dbReference type="SMART" id="SM00382">
    <property type="entry name" value="AAA"/>
    <property type="match status" value="2"/>
</dbReference>
<keyword evidence="2" id="KW-0547">Nucleotide-binding</keyword>
<keyword evidence="3 6" id="KW-0067">ATP-binding</keyword>
<feature type="domain" description="ABC transporter" evidence="5">
    <location>
        <begin position="330"/>
        <end position="562"/>
    </location>
</feature>
<dbReference type="AlphaFoldDB" id="A0A4Q2JIH9"/>
<keyword evidence="7" id="KW-1185">Reference proteome</keyword>
<dbReference type="Gene3D" id="3.40.50.300">
    <property type="entry name" value="P-loop containing nucleotide triphosphate hydrolases"/>
    <property type="match status" value="2"/>
</dbReference>
<feature type="compositionally biased region" description="Basic and acidic residues" evidence="4">
    <location>
        <begin position="312"/>
        <end position="321"/>
    </location>
</feature>
<evidence type="ECO:0000256" key="3">
    <source>
        <dbReference type="ARBA" id="ARBA00022840"/>
    </source>
</evidence>
<evidence type="ECO:0000256" key="2">
    <source>
        <dbReference type="ARBA" id="ARBA00022741"/>
    </source>
</evidence>
<dbReference type="InterPro" id="IPR050611">
    <property type="entry name" value="ABCF"/>
</dbReference>
<comment type="caution">
    <text evidence="6">The sequence shown here is derived from an EMBL/GenBank/DDBJ whole genome shotgun (WGS) entry which is preliminary data.</text>
</comment>
<dbReference type="InterPro" id="IPR003593">
    <property type="entry name" value="AAA+_ATPase"/>
</dbReference>
<evidence type="ECO:0000313" key="6">
    <source>
        <dbReference type="EMBL" id="RXZ47831.1"/>
    </source>
</evidence>
<name>A0A4Q2JIH9_9MICO</name>
<evidence type="ECO:0000259" key="5">
    <source>
        <dbReference type="PROSITE" id="PS50893"/>
    </source>
</evidence>
<dbReference type="RefSeq" id="WP_129232108.1">
    <property type="nucleotide sequence ID" value="NZ_SDPO01000003.1"/>
</dbReference>
<dbReference type="CDD" id="cd03221">
    <property type="entry name" value="ABCF_EF-3"/>
    <property type="match status" value="1"/>
</dbReference>
<dbReference type="InterPro" id="IPR003439">
    <property type="entry name" value="ABC_transporter-like_ATP-bd"/>
</dbReference>
<dbReference type="PROSITE" id="PS50893">
    <property type="entry name" value="ABC_TRANSPORTER_2"/>
    <property type="match status" value="2"/>
</dbReference>
<dbReference type="FunFam" id="3.40.50.300:FF:000011">
    <property type="entry name" value="Putative ABC transporter ATP-binding component"/>
    <property type="match status" value="1"/>
</dbReference>
<accession>A0A4Q2JIH9</accession>
<dbReference type="PANTHER" id="PTHR19211">
    <property type="entry name" value="ATP-BINDING TRANSPORT PROTEIN-RELATED"/>
    <property type="match status" value="1"/>
</dbReference>
<proteinExistence type="predicted"/>
<feature type="region of interest" description="Disordered" evidence="4">
    <location>
        <begin position="312"/>
        <end position="331"/>
    </location>
</feature>
<dbReference type="PANTHER" id="PTHR19211:SF69">
    <property type="entry name" value="ATP-BINDING PROTEIN UUP"/>
    <property type="match status" value="1"/>
</dbReference>
<evidence type="ECO:0000256" key="1">
    <source>
        <dbReference type="ARBA" id="ARBA00022737"/>
    </source>
</evidence>
<sequence>MGFIDVNGVSFSLADGRPLLTDLAFRVTDGATTALIGANGAGKSTLLRIIRGELRADEGSVQVDGGLGVMDQFVGTGATIEGTDATVQGLLVSVAPTRIRAAAIELEASEAALIERDDTAAQMRYATALAEYGEAGGYDQEVVWDHCTTAALGIPFERAKWRELSTLSGGEQKRLALEALFRGPEQVLLLDEPDNSLDVPGKRWLETQLRATPKTVLLVSHDRELLARAADRIVTLEVGAAGNTAWVHGGSFEGYHRARDERFERLDELRRRWDEQHAALKTLVATLKVKATYNDGMASRYQAAVTRLRKFEEAGPPEERPPAQAVSMRLRGSRTGKRAVVGERLELTGLMKPFDLEVWYGDRVAVLGSNGSGKSHFLRLLAGGGTEPDRTLGHITTVGESLARVPHTGRAVLGARVVPGWFAQNHEHPEYRGRTLLDVLHRGDANRDGMAREAASSALDRYGLAGSALQNFEQLSGGQQARLQILLLELSGATLLLLDEPTDNLDLVSAEALEEGLSRFEGTVLAVTHDRWFTRGFDRFLVFGSDGEVYESDAPVWDESRVVRAR</sequence>
<dbReference type="GO" id="GO:0016887">
    <property type="term" value="F:ATP hydrolysis activity"/>
    <property type="evidence" value="ECO:0007669"/>
    <property type="project" value="InterPro"/>
</dbReference>
<dbReference type="InterPro" id="IPR027417">
    <property type="entry name" value="P-loop_NTPase"/>
</dbReference>
<reference evidence="6 7" key="1">
    <citation type="submission" date="2019-01" db="EMBL/GenBank/DDBJ databases">
        <authorList>
            <person name="Li J."/>
        </authorList>
    </citation>
    <scope>NUCLEOTIDE SEQUENCE [LARGE SCALE GENOMIC DNA]</scope>
    <source>
        <strain evidence="6 7">CCUG 35506</strain>
    </source>
</reference>
<evidence type="ECO:0000256" key="4">
    <source>
        <dbReference type="SAM" id="MobiDB-lite"/>
    </source>
</evidence>
<protein>
    <submittedName>
        <fullName evidence="6">ABC-F family ATP-binding cassette domain-containing protein</fullName>
    </submittedName>
</protein>
<keyword evidence="1" id="KW-0677">Repeat</keyword>
<feature type="domain" description="ABC transporter" evidence="5">
    <location>
        <begin position="4"/>
        <end position="263"/>
    </location>
</feature>
<gene>
    <name evidence="6" type="ORF">ESP57_15000</name>
</gene>
<dbReference type="GO" id="GO:0005524">
    <property type="term" value="F:ATP binding"/>
    <property type="evidence" value="ECO:0007669"/>
    <property type="project" value="UniProtKB-KW"/>
</dbReference>
<evidence type="ECO:0000313" key="7">
    <source>
        <dbReference type="Proteomes" id="UP000292935"/>
    </source>
</evidence>
<organism evidence="6 7">
    <name type="scientific">Agromyces fucosus</name>
    <dbReference type="NCBI Taxonomy" id="41985"/>
    <lineage>
        <taxon>Bacteria</taxon>
        <taxon>Bacillati</taxon>
        <taxon>Actinomycetota</taxon>
        <taxon>Actinomycetes</taxon>
        <taxon>Micrococcales</taxon>
        <taxon>Microbacteriaceae</taxon>
        <taxon>Agromyces</taxon>
    </lineage>
</organism>
<dbReference type="OrthoDB" id="3239744at2"/>